<name>A0A8G1RU83_9EURO</name>
<protein>
    <submittedName>
        <fullName evidence="4">MATE efflux family protein</fullName>
    </submittedName>
</protein>
<keyword evidence="3" id="KW-1133">Transmembrane helix</keyword>
<proteinExistence type="inferred from homology"/>
<dbReference type="GO" id="GO:0015297">
    <property type="term" value="F:antiporter activity"/>
    <property type="evidence" value="ECO:0007669"/>
    <property type="project" value="InterPro"/>
</dbReference>
<dbReference type="RefSeq" id="XP_040800861.1">
    <property type="nucleotide sequence ID" value="XM_040947938.1"/>
</dbReference>
<feature type="transmembrane region" description="Helical" evidence="3">
    <location>
        <begin position="373"/>
        <end position="395"/>
    </location>
</feature>
<keyword evidence="5" id="KW-1185">Reference proteome</keyword>
<dbReference type="OrthoDB" id="4526061at2759"/>
<feature type="transmembrane region" description="Helical" evidence="3">
    <location>
        <begin position="101"/>
        <end position="124"/>
    </location>
</feature>
<feature type="transmembrane region" description="Helical" evidence="3">
    <location>
        <begin position="338"/>
        <end position="361"/>
    </location>
</feature>
<dbReference type="Proteomes" id="UP000249789">
    <property type="component" value="Unassembled WGS sequence"/>
</dbReference>
<organism evidence="4 5">
    <name type="scientific">Aspergillus fijiensis CBS 313.89</name>
    <dbReference type="NCBI Taxonomy" id="1448319"/>
    <lineage>
        <taxon>Eukaryota</taxon>
        <taxon>Fungi</taxon>
        <taxon>Dikarya</taxon>
        <taxon>Ascomycota</taxon>
        <taxon>Pezizomycotina</taxon>
        <taxon>Eurotiomycetes</taxon>
        <taxon>Eurotiomycetidae</taxon>
        <taxon>Eurotiales</taxon>
        <taxon>Aspergillaceae</taxon>
        <taxon>Aspergillus</taxon>
    </lineage>
</organism>
<keyword evidence="3" id="KW-0472">Membrane</keyword>
<dbReference type="GeneID" id="63865271"/>
<evidence type="ECO:0000313" key="5">
    <source>
        <dbReference type="Proteomes" id="UP000249789"/>
    </source>
</evidence>
<comment type="similarity">
    <text evidence="1">Belongs to the multi antimicrobial extrusion (MATE) (TC 2.A.66.1) family.</text>
</comment>
<dbReference type="GO" id="GO:0016020">
    <property type="term" value="C:membrane"/>
    <property type="evidence" value="ECO:0007669"/>
    <property type="project" value="InterPro"/>
</dbReference>
<feature type="region of interest" description="Disordered" evidence="2">
    <location>
        <begin position="461"/>
        <end position="487"/>
    </location>
</feature>
<keyword evidence="3" id="KW-0812">Transmembrane</keyword>
<evidence type="ECO:0000256" key="2">
    <source>
        <dbReference type="SAM" id="MobiDB-lite"/>
    </source>
</evidence>
<dbReference type="GO" id="GO:0042910">
    <property type="term" value="F:xenobiotic transmembrane transporter activity"/>
    <property type="evidence" value="ECO:0007669"/>
    <property type="project" value="InterPro"/>
</dbReference>
<dbReference type="EMBL" id="KZ824646">
    <property type="protein sequence ID" value="RAK76851.1"/>
    <property type="molecule type" value="Genomic_DNA"/>
</dbReference>
<evidence type="ECO:0000256" key="1">
    <source>
        <dbReference type="ARBA" id="ARBA00010199"/>
    </source>
</evidence>
<dbReference type="InterPro" id="IPR002528">
    <property type="entry name" value="MATE_fam"/>
</dbReference>
<feature type="transmembrane region" description="Helical" evidence="3">
    <location>
        <begin position="171"/>
        <end position="193"/>
    </location>
</feature>
<evidence type="ECO:0000256" key="3">
    <source>
        <dbReference type="SAM" id="Phobius"/>
    </source>
</evidence>
<feature type="transmembrane region" description="Helical" evidence="3">
    <location>
        <begin position="297"/>
        <end position="318"/>
    </location>
</feature>
<dbReference type="VEuPathDB" id="FungiDB:BO72DRAFT_486456"/>
<accession>A0A8G1RU83</accession>
<dbReference type="Pfam" id="PF01554">
    <property type="entry name" value="MatE"/>
    <property type="match status" value="2"/>
</dbReference>
<dbReference type="AlphaFoldDB" id="A0A8G1RU83"/>
<gene>
    <name evidence="4" type="ORF">BO72DRAFT_486456</name>
</gene>
<feature type="transmembrane region" description="Helical" evidence="3">
    <location>
        <begin position="407"/>
        <end position="430"/>
    </location>
</feature>
<dbReference type="NCBIfam" id="TIGR00797">
    <property type="entry name" value="matE"/>
    <property type="match status" value="1"/>
</dbReference>
<feature type="transmembrane region" description="Helical" evidence="3">
    <location>
        <begin position="34"/>
        <end position="53"/>
    </location>
</feature>
<sequence length="541" mass="58319">MARETTPLLENDGPPATGNAAEETLTLVRSSTSLVLVSYLQFSLPFAGLLFVGRLGIDELGAVSLGASITNITAYGVYQGLCSGLDTLGALAYGMRRWDLATLYLKMTLMLLTIVSCPVGLGWWHSQSILRTMVSPKIAALTSQYLRVSLLSLPGHAGFEAGKRFLQSQGIFHPPIVVLCCAVPVNLALHWWFVYRLQWGFVGAPVSAALSDTMLGAGLLAHATYLRPISRCWHDDDDSASSSSSPNSLPRAGAHWPRLLRLALPGSITVLAEYLTFELLTVGAGKLDATRLAAQSVLNGTVAVALQLTFAIASATTLRVATLMGQNRPRRAQLHMRVALTTAVVVALLNLSVLLTGRYWISRQLCTSVEVQTLVVRTMPFCALLQIVYATAEWANGVMKGLQMQQTAGVLSLVCHYTIAIPTSFVAGLLLKGGLVGLWLGPIIGMTMQVLTHSPSARRIASGDGDEAGGSGCLRSKRQVTRSKSPLRPQQMNLKRLARNEDIQGHPNRIHLGKLSEECPALRAESVPLFLDDCERVFGLQ</sequence>
<reference evidence="4 5" key="1">
    <citation type="submission" date="2018-02" db="EMBL/GenBank/DDBJ databases">
        <title>The genomes of Aspergillus section Nigri reveals drivers in fungal speciation.</title>
        <authorList>
            <consortium name="DOE Joint Genome Institute"/>
            <person name="Vesth T.C."/>
            <person name="Nybo J."/>
            <person name="Theobald S."/>
            <person name="Brandl J."/>
            <person name="Frisvad J.C."/>
            <person name="Nielsen K.F."/>
            <person name="Lyhne E.K."/>
            <person name="Kogle M.E."/>
            <person name="Kuo A."/>
            <person name="Riley R."/>
            <person name="Clum A."/>
            <person name="Nolan M."/>
            <person name="Lipzen A."/>
            <person name="Salamov A."/>
            <person name="Henrissat B."/>
            <person name="Wiebenga A."/>
            <person name="De vries R.P."/>
            <person name="Grigoriev I.V."/>
            <person name="Mortensen U.H."/>
            <person name="Andersen M.R."/>
            <person name="Baker S.E."/>
        </authorList>
    </citation>
    <scope>NUCLEOTIDE SEQUENCE [LARGE SCALE GENOMIC DNA]</scope>
    <source>
        <strain evidence="4 5">CBS 313.89</strain>
    </source>
</reference>
<evidence type="ECO:0000313" key="4">
    <source>
        <dbReference type="EMBL" id="RAK76851.1"/>
    </source>
</evidence>
<dbReference type="PANTHER" id="PTHR11206">
    <property type="entry name" value="MULTIDRUG RESISTANCE PROTEIN"/>
    <property type="match status" value="1"/>
</dbReference>